<dbReference type="Proteomes" id="UP000274131">
    <property type="component" value="Unassembled WGS sequence"/>
</dbReference>
<feature type="transmembrane region" description="Helical" evidence="7">
    <location>
        <begin position="281"/>
        <end position="301"/>
    </location>
</feature>
<dbReference type="PANTHER" id="PTHR12995:SF4">
    <property type="entry name" value="FI21814P1"/>
    <property type="match status" value="1"/>
</dbReference>
<proteinExistence type="inferred from homology"/>
<reference evidence="10" key="1">
    <citation type="submission" date="2017-02" db="UniProtKB">
        <authorList>
            <consortium name="WormBaseParasite"/>
        </authorList>
    </citation>
    <scope>IDENTIFICATION</scope>
</reference>
<reference evidence="8 9" key="2">
    <citation type="submission" date="2018-10" db="EMBL/GenBank/DDBJ databases">
        <authorList>
            <consortium name="Pathogen Informatics"/>
        </authorList>
    </citation>
    <scope>NUCLEOTIDE SEQUENCE [LARGE SCALE GENOMIC DNA]</scope>
</reference>
<comment type="subcellular location">
    <subcellularLocation>
        <location evidence="1">Membrane</location>
        <topology evidence="1">Multi-pass membrane protein</topology>
    </subcellularLocation>
</comment>
<evidence type="ECO:0000256" key="3">
    <source>
        <dbReference type="ARBA" id="ARBA00022692"/>
    </source>
</evidence>
<dbReference type="GO" id="GO:0016020">
    <property type="term" value="C:membrane"/>
    <property type="evidence" value="ECO:0007669"/>
    <property type="project" value="UniProtKB-SubCell"/>
</dbReference>
<evidence type="ECO:0000256" key="1">
    <source>
        <dbReference type="ARBA" id="ARBA00004141"/>
    </source>
</evidence>
<keyword evidence="9" id="KW-1185">Reference proteome</keyword>
<keyword evidence="5 7" id="KW-0472">Membrane</keyword>
<comment type="similarity">
    <text evidence="2">Belongs to the TMEM39 family.</text>
</comment>
<evidence type="ECO:0000313" key="9">
    <source>
        <dbReference type="Proteomes" id="UP000274131"/>
    </source>
</evidence>
<dbReference type="InterPro" id="IPR019397">
    <property type="entry name" value="Uncharacterised_TMEM39"/>
</dbReference>
<dbReference type="PANTHER" id="PTHR12995">
    <property type="entry name" value="FI21814P1"/>
    <property type="match status" value="1"/>
</dbReference>
<gene>
    <name evidence="8" type="ORF">EVEC_LOCUS11503</name>
</gene>
<sequence>MAGRPSVRSRHHPNRSTAQHATNHPSSPEDRRKSEEAAGLTLQIHPPWPDMAQGQGELFFECTLFLYSVLALFLEYLNLYKTLWWLPKSHWSWTMITEWIATVSQKTNGTFAIFWKLIEWLLVKIPMFLMVASSFMFSFSRVYADYSTKALVYFCFPLVVFVIFFFFEIAHTAHRFVSTLYYVIKSRDLGSASSAPLLYSQFPGPPSLLDIDNVAHMCSINPNQVREEVSVLSRDFNLRLKRCIFSGLSTAYFSIFIPYVFTPEKSSSGIPQKMYVDAVWVAELFVIVAFTAFSLYTTYLLPLQYGDLLHRSAVHLGTWERIDVPPSVTPKGPAVESGYCDYPEWSEHQDELYPDRKEVRHGGHLYRAYASPGVPGVAAVPGDLEHLRFSRLASDPLTIVTSMCVLQAVFICVQFVLVLHSIEWQHIITLVLPMCANYTVLYKSHTEQEWAVGS</sequence>
<feature type="transmembrane region" description="Helical" evidence="7">
    <location>
        <begin position="243"/>
        <end position="261"/>
    </location>
</feature>
<accession>A0A0N4VMV7</accession>
<dbReference type="WBParaSite" id="EVEC_0001228901-mRNA-1">
    <property type="protein sequence ID" value="EVEC_0001228901-mRNA-1"/>
    <property type="gene ID" value="EVEC_0001228901"/>
</dbReference>
<organism evidence="10">
    <name type="scientific">Enterobius vermicularis</name>
    <name type="common">Human pinworm</name>
    <dbReference type="NCBI Taxonomy" id="51028"/>
    <lineage>
        <taxon>Eukaryota</taxon>
        <taxon>Metazoa</taxon>
        <taxon>Ecdysozoa</taxon>
        <taxon>Nematoda</taxon>
        <taxon>Chromadorea</taxon>
        <taxon>Rhabditida</taxon>
        <taxon>Spirurina</taxon>
        <taxon>Oxyuridomorpha</taxon>
        <taxon>Oxyuroidea</taxon>
        <taxon>Oxyuridae</taxon>
        <taxon>Enterobius</taxon>
    </lineage>
</organism>
<feature type="transmembrane region" description="Helical" evidence="7">
    <location>
        <begin position="58"/>
        <end position="79"/>
    </location>
</feature>
<evidence type="ECO:0000256" key="2">
    <source>
        <dbReference type="ARBA" id="ARBA00010737"/>
    </source>
</evidence>
<evidence type="ECO:0000256" key="5">
    <source>
        <dbReference type="ARBA" id="ARBA00023136"/>
    </source>
</evidence>
<feature type="transmembrane region" description="Helical" evidence="7">
    <location>
        <begin position="125"/>
        <end position="144"/>
    </location>
</feature>
<name>A0A0N4VMV7_ENTVE</name>
<keyword evidence="4 7" id="KW-1133">Transmembrane helix</keyword>
<dbReference type="OrthoDB" id="5862608at2759"/>
<evidence type="ECO:0000256" key="4">
    <source>
        <dbReference type="ARBA" id="ARBA00022989"/>
    </source>
</evidence>
<evidence type="ECO:0000256" key="6">
    <source>
        <dbReference type="SAM" id="MobiDB-lite"/>
    </source>
</evidence>
<evidence type="ECO:0000313" key="10">
    <source>
        <dbReference type="WBParaSite" id="EVEC_0001228901-mRNA-1"/>
    </source>
</evidence>
<dbReference type="AlphaFoldDB" id="A0A0N4VMV7"/>
<dbReference type="STRING" id="51028.A0A0N4VMV7"/>
<feature type="region of interest" description="Disordered" evidence="6">
    <location>
        <begin position="1"/>
        <end position="36"/>
    </location>
</feature>
<protein>
    <submittedName>
        <fullName evidence="10">Transmembrane protein</fullName>
    </submittedName>
</protein>
<feature type="compositionally biased region" description="Basic and acidic residues" evidence="6">
    <location>
        <begin position="27"/>
        <end position="36"/>
    </location>
</feature>
<dbReference type="Pfam" id="PF10271">
    <property type="entry name" value="Tmp39"/>
    <property type="match status" value="1"/>
</dbReference>
<evidence type="ECO:0000313" key="8">
    <source>
        <dbReference type="EMBL" id="VDD96752.1"/>
    </source>
</evidence>
<feature type="transmembrane region" description="Helical" evidence="7">
    <location>
        <begin position="150"/>
        <end position="170"/>
    </location>
</feature>
<feature type="compositionally biased region" description="Polar residues" evidence="6">
    <location>
        <begin position="15"/>
        <end position="26"/>
    </location>
</feature>
<keyword evidence="3 7" id="KW-0812">Transmembrane</keyword>
<dbReference type="EMBL" id="UXUI01012186">
    <property type="protein sequence ID" value="VDD96752.1"/>
    <property type="molecule type" value="Genomic_DNA"/>
</dbReference>
<feature type="transmembrane region" description="Helical" evidence="7">
    <location>
        <begin position="397"/>
        <end position="418"/>
    </location>
</feature>
<evidence type="ECO:0000256" key="7">
    <source>
        <dbReference type="SAM" id="Phobius"/>
    </source>
</evidence>